<evidence type="ECO:0000313" key="2">
    <source>
        <dbReference type="EnsemblMetazoa" id="Aqu2.1.25076_001"/>
    </source>
</evidence>
<dbReference type="AlphaFoldDB" id="A0A1X7UBD0"/>
<dbReference type="OrthoDB" id="10045355at2759"/>
<feature type="domain" description="C2H2-type" evidence="1">
    <location>
        <begin position="42"/>
        <end position="65"/>
    </location>
</feature>
<organism evidence="2">
    <name type="scientific">Amphimedon queenslandica</name>
    <name type="common">Sponge</name>
    <dbReference type="NCBI Taxonomy" id="400682"/>
    <lineage>
        <taxon>Eukaryota</taxon>
        <taxon>Metazoa</taxon>
        <taxon>Porifera</taxon>
        <taxon>Demospongiae</taxon>
        <taxon>Heteroscleromorpha</taxon>
        <taxon>Haplosclerida</taxon>
        <taxon>Niphatidae</taxon>
        <taxon>Amphimedon</taxon>
    </lineage>
</organism>
<dbReference type="PANTHER" id="PTHR31912:SF34">
    <property type="entry name" value="NOTOCHORD-RELATED PROTEIN"/>
    <property type="match status" value="1"/>
</dbReference>
<reference evidence="2" key="1">
    <citation type="submission" date="2017-05" db="UniProtKB">
        <authorList>
            <consortium name="EnsemblMetazoa"/>
        </authorList>
    </citation>
    <scope>IDENTIFICATION</scope>
</reference>
<protein>
    <recommendedName>
        <fullName evidence="1">C2H2-type domain-containing protein</fullName>
    </recommendedName>
</protein>
<dbReference type="eggNOG" id="ENOG502RZ1Z">
    <property type="taxonomic scope" value="Eukaryota"/>
</dbReference>
<sequence>MTSGCTNYCCSICKHFSSANYLSVLRHIGVVHSHEANFSLTCGVNGCIRNFCNYYSFRKHLRRLHPDVFSNPTTVTSASQVEVTIDESDDNIDEDEVSDDRNAIPIENPGDVCQSHSQSAVISSKDEERSFALFLLKTKEMLCISQKATDEIMNDVIEIVYRFSNNIGSEVGEILKKNGINLENIRGLDCALNKMYSFEKLRSKFMQNKYYESNFGLVPVSKVKLGSKLKRQLQWSNSHFAACDENCYIVPLLESLKQLLSNDFIFNDAYKDHLLFQDHPNALQIMLYYDDVEVCNPIGSKAKIHKLGLFYYTLGNLSPKYRSSMVTIQLVAIVKYTLLQRYGHEAILRPFIDDVKALESDAGVTLWINGKSHTIHGTVSVMAADNLASWSIGGYKTLASAKRKCRFCMATSDDFKTKFSFEEFTPRNCATHLSHIADLNGPFHNHISTTYGIFMSQMDLPAPDIMHDVLEGALEYELKELLKYVTMEMRLMSCDEHNNIIDGFPYGYTDSKNKASNISQKSLLSIDHNLKQNATQIWYLARLLPLMIGEHIPVDNDNWNNFMLLVTIVDYIFAPLTSDEISSYVAMLLKEHHERFTELYPNSPIIPKMHYMIHLPEWMRRYGPPSRYWCMRFEAKHKYFKNLTHIMKNFKNVPKSLAARHQARMCYQLSGSNPFKNLNIGTVKKMLFLGDYAHADVIKTKDSYLTFETSLNIVSWIEIDGSNYKQGAVVILESDLLPLFAIIEDIVLYNSTTVVFVVQKLVTDCFNSHFYSYEVLPSYPLQFVACEYTDFKDSHNSSITFASTHIKSNQFTSSALNAIKKVGGPSVPNMANISSFALFQ</sequence>
<dbReference type="InterPro" id="IPR013087">
    <property type="entry name" value="Znf_C2H2_type"/>
</dbReference>
<name>A0A1X7UBD0_AMPQE</name>
<evidence type="ECO:0000259" key="1">
    <source>
        <dbReference type="PROSITE" id="PS00028"/>
    </source>
</evidence>
<accession>A0A1X7UBD0</accession>
<dbReference type="SMART" id="SM00355">
    <property type="entry name" value="ZnF_C2H2"/>
    <property type="match status" value="2"/>
</dbReference>
<dbReference type="PROSITE" id="PS00028">
    <property type="entry name" value="ZINC_FINGER_C2H2_1"/>
    <property type="match status" value="1"/>
</dbReference>
<dbReference type="EnsemblMetazoa" id="Aqu2.1.25076_001">
    <property type="protein sequence ID" value="Aqu2.1.25076_001"/>
    <property type="gene ID" value="Aqu2.1.25076"/>
</dbReference>
<dbReference type="PANTHER" id="PTHR31912">
    <property type="entry name" value="IP13529P"/>
    <property type="match status" value="1"/>
</dbReference>
<dbReference type="InParanoid" id="A0A1X7UBD0"/>
<proteinExistence type="predicted"/>